<evidence type="ECO:0000313" key="1">
    <source>
        <dbReference type="EMBL" id="KAJ1113573.1"/>
    </source>
</evidence>
<comment type="caution">
    <text evidence="1">The sequence shown here is derived from an EMBL/GenBank/DDBJ whole genome shotgun (WGS) entry which is preliminary data.</text>
</comment>
<organism evidence="1 2">
    <name type="scientific">Pleurodeles waltl</name>
    <name type="common">Iberian ribbed newt</name>
    <dbReference type="NCBI Taxonomy" id="8319"/>
    <lineage>
        <taxon>Eukaryota</taxon>
        <taxon>Metazoa</taxon>
        <taxon>Chordata</taxon>
        <taxon>Craniata</taxon>
        <taxon>Vertebrata</taxon>
        <taxon>Euteleostomi</taxon>
        <taxon>Amphibia</taxon>
        <taxon>Batrachia</taxon>
        <taxon>Caudata</taxon>
        <taxon>Salamandroidea</taxon>
        <taxon>Salamandridae</taxon>
        <taxon>Pleurodelinae</taxon>
        <taxon>Pleurodeles</taxon>
    </lineage>
</organism>
<sequence>VGILGVFMSLIFANPRQDVCSIVSFKTIICTGIRHARNKASLPCICQSCVPHTLFKSIV</sequence>
<reference evidence="1" key="1">
    <citation type="journal article" date="2022" name="bioRxiv">
        <title>Sequencing and chromosome-scale assembly of the giantPleurodeles waltlgenome.</title>
        <authorList>
            <person name="Brown T."/>
            <person name="Elewa A."/>
            <person name="Iarovenko S."/>
            <person name="Subramanian E."/>
            <person name="Araus A.J."/>
            <person name="Petzold A."/>
            <person name="Susuki M."/>
            <person name="Suzuki K.-i.T."/>
            <person name="Hayashi T."/>
            <person name="Toyoda A."/>
            <person name="Oliveira C."/>
            <person name="Osipova E."/>
            <person name="Leigh N.D."/>
            <person name="Simon A."/>
            <person name="Yun M.H."/>
        </authorList>
    </citation>
    <scope>NUCLEOTIDE SEQUENCE</scope>
    <source>
        <strain evidence="1">20211129_DDA</strain>
        <tissue evidence="1">Liver</tissue>
    </source>
</reference>
<accession>A0AAV7NBV8</accession>
<dbReference type="AlphaFoldDB" id="A0AAV7NBV8"/>
<keyword evidence="2" id="KW-1185">Reference proteome</keyword>
<protein>
    <submittedName>
        <fullName evidence="1">Uncharacterized protein</fullName>
    </submittedName>
</protein>
<evidence type="ECO:0000313" key="2">
    <source>
        <dbReference type="Proteomes" id="UP001066276"/>
    </source>
</evidence>
<dbReference type="Proteomes" id="UP001066276">
    <property type="component" value="Chromosome 8"/>
</dbReference>
<dbReference type="EMBL" id="JANPWB010000012">
    <property type="protein sequence ID" value="KAJ1113573.1"/>
    <property type="molecule type" value="Genomic_DNA"/>
</dbReference>
<feature type="non-terminal residue" evidence="1">
    <location>
        <position position="1"/>
    </location>
</feature>
<name>A0AAV7NBV8_PLEWA</name>
<proteinExistence type="predicted"/>
<feature type="non-terminal residue" evidence="1">
    <location>
        <position position="59"/>
    </location>
</feature>
<gene>
    <name evidence="1" type="ORF">NDU88_001815</name>
</gene>